<dbReference type="GO" id="GO:0005524">
    <property type="term" value="F:ATP binding"/>
    <property type="evidence" value="ECO:0007669"/>
    <property type="project" value="UniProtKB-KW"/>
</dbReference>
<gene>
    <name evidence="7" type="ORF">GXP67_27780</name>
</gene>
<dbReference type="InterPro" id="IPR000873">
    <property type="entry name" value="AMP-dep_synth/lig_dom"/>
</dbReference>
<dbReference type="GO" id="GO:0006637">
    <property type="term" value="P:acyl-CoA metabolic process"/>
    <property type="evidence" value="ECO:0007669"/>
    <property type="project" value="TreeGrafter"/>
</dbReference>
<evidence type="ECO:0000256" key="4">
    <source>
        <dbReference type="ARBA" id="ARBA00022840"/>
    </source>
</evidence>
<dbReference type="Gene3D" id="3.40.50.12780">
    <property type="entry name" value="N-terminal domain of ligase-like"/>
    <property type="match status" value="1"/>
</dbReference>
<dbReference type="KEGG" id="rhoz:GXP67_27780"/>
<accession>A0A6C0GQ24</accession>
<reference evidence="7 8" key="1">
    <citation type="submission" date="2020-01" db="EMBL/GenBank/DDBJ databases">
        <authorList>
            <person name="Kim M.K."/>
        </authorList>
    </citation>
    <scope>NUCLEOTIDE SEQUENCE [LARGE SCALE GENOMIC DNA]</scope>
    <source>
        <strain evidence="7 8">172606-1</strain>
    </source>
</reference>
<evidence type="ECO:0000256" key="2">
    <source>
        <dbReference type="ARBA" id="ARBA00022598"/>
    </source>
</evidence>
<feature type="domain" description="AMP-dependent synthetase/ligase" evidence="5">
    <location>
        <begin position="66"/>
        <end position="411"/>
    </location>
</feature>
<dbReference type="PANTHER" id="PTHR43605:SF10">
    <property type="entry name" value="ACYL-COA SYNTHETASE MEDIUM CHAIN FAMILY MEMBER 3"/>
    <property type="match status" value="1"/>
</dbReference>
<dbReference type="InterPro" id="IPR025110">
    <property type="entry name" value="AMP-bd_C"/>
</dbReference>
<name>A0A6C0GQ24_9BACT</name>
<sequence>MNNNFQESFARLKAIIQEGRYSSLSDVSMEIPDNFNWVRDVFEPLIVPVHADQPMLELVSEDMPQPVTFTYREEMDRCNQLLNFLRAKGVQQGDRVFIMCGLHEELWISYLAAIKGGFVLIPAASILSADDIIYRFEKASPKVIIADRDNVAKMDQALLSYKSSSVVKLLLDGEQNGWISLSVINGEKKEANTADTQKNDDLFWFFTSGTTGMPKVVVHTHATYPIGHLTTAAWIGLRQGDKHYNISQPGWAKFAWSCVFAPLNFGTTVFIYKQKGRFDAAKQLRIIQDYQITTLCAPPTALRLLVQENLGDYQFSLRECVSAGEPLNAEIIKVWKEGIGIELRDGYGQTESTCMICNLPGSKVKFGSMGKPAFMYDIIIADEGGRELPVYETGQIAVRMDTGRFNGVFKSYIGDPEKENEVFRHGLYYTGDKAYKDKDGYFWFVGRDDDVIKSSDYRIGPFEIESVLLEVDEIVESAVVGSSHPIKGQEVKAFIVLAAGSIVSRGLADTIFAYCKGRLAPYKVPRLIEFVPELPKTISGKIRRVELRTAEEQRKAARETGVHEYILQ</sequence>
<dbReference type="PANTHER" id="PTHR43605">
    <property type="entry name" value="ACYL-COENZYME A SYNTHETASE"/>
    <property type="match status" value="1"/>
</dbReference>
<evidence type="ECO:0000313" key="7">
    <source>
        <dbReference type="EMBL" id="QHT70175.1"/>
    </source>
</evidence>
<dbReference type="InterPro" id="IPR042099">
    <property type="entry name" value="ANL_N_sf"/>
</dbReference>
<evidence type="ECO:0000259" key="5">
    <source>
        <dbReference type="Pfam" id="PF00501"/>
    </source>
</evidence>
<dbReference type="EMBL" id="CP048222">
    <property type="protein sequence ID" value="QHT70175.1"/>
    <property type="molecule type" value="Genomic_DNA"/>
</dbReference>
<dbReference type="Pfam" id="PF13193">
    <property type="entry name" value="AMP-binding_C"/>
    <property type="match status" value="1"/>
</dbReference>
<evidence type="ECO:0000259" key="6">
    <source>
        <dbReference type="Pfam" id="PF13193"/>
    </source>
</evidence>
<evidence type="ECO:0000256" key="3">
    <source>
        <dbReference type="ARBA" id="ARBA00022741"/>
    </source>
</evidence>
<dbReference type="GO" id="GO:0016405">
    <property type="term" value="F:CoA-ligase activity"/>
    <property type="evidence" value="ECO:0007669"/>
    <property type="project" value="UniProtKB-ARBA"/>
</dbReference>
<feature type="domain" description="AMP-binding enzyme C-terminal" evidence="6">
    <location>
        <begin position="463"/>
        <end position="541"/>
    </location>
</feature>
<dbReference type="GO" id="GO:0015645">
    <property type="term" value="F:fatty acid ligase activity"/>
    <property type="evidence" value="ECO:0007669"/>
    <property type="project" value="TreeGrafter"/>
</dbReference>
<evidence type="ECO:0000313" key="8">
    <source>
        <dbReference type="Proteomes" id="UP000480178"/>
    </source>
</evidence>
<keyword evidence="4" id="KW-0067">ATP-binding</keyword>
<dbReference type="SUPFAM" id="SSF56801">
    <property type="entry name" value="Acetyl-CoA synthetase-like"/>
    <property type="match status" value="1"/>
</dbReference>
<comment type="similarity">
    <text evidence="1">Belongs to the ATP-dependent AMP-binding enzyme family.</text>
</comment>
<dbReference type="Proteomes" id="UP000480178">
    <property type="component" value="Chromosome"/>
</dbReference>
<dbReference type="InterPro" id="IPR051087">
    <property type="entry name" value="Mitochondrial_ACSM"/>
</dbReference>
<dbReference type="GO" id="GO:0006633">
    <property type="term" value="P:fatty acid biosynthetic process"/>
    <property type="evidence" value="ECO:0007669"/>
    <property type="project" value="TreeGrafter"/>
</dbReference>
<dbReference type="AlphaFoldDB" id="A0A6C0GQ24"/>
<keyword evidence="8" id="KW-1185">Reference proteome</keyword>
<dbReference type="GO" id="GO:0004321">
    <property type="term" value="F:fatty-acyl-CoA synthase activity"/>
    <property type="evidence" value="ECO:0007669"/>
    <property type="project" value="TreeGrafter"/>
</dbReference>
<dbReference type="Gene3D" id="3.30.300.30">
    <property type="match status" value="1"/>
</dbReference>
<dbReference type="RefSeq" id="WP_162446157.1">
    <property type="nucleotide sequence ID" value="NZ_CP048222.1"/>
</dbReference>
<dbReference type="InterPro" id="IPR045851">
    <property type="entry name" value="AMP-bd_C_sf"/>
</dbReference>
<proteinExistence type="inferred from homology"/>
<organism evidence="7 8">
    <name type="scientific">Rhodocytophaga rosea</name>
    <dbReference type="NCBI Taxonomy" id="2704465"/>
    <lineage>
        <taxon>Bacteria</taxon>
        <taxon>Pseudomonadati</taxon>
        <taxon>Bacteroidota</taxon>
        <taxon>Cytophagia</taxon>
        <taxon>Cytophagales</taxon>
        <taxon>Rhodocytophagaceae</taxon>
        <taxon>Rhodocytophaga</taxon>
    </lineage>
</organism>
<protein>
    <submittedName>
        <fullName evidence="7">Acyl--CoA ligase</fullName>
    </submittedName>
</protein>
<evidence type="ECO:0000256" key="1">
    <source>
        <dbReference type="ARBA" id="ARBA00006432"/>
    </source>
</evidence>
<dbReference type="Pfam" id="PF00501">
    <property type="entry name" value="AMP-binding"/>
    <property type="match status" value="1"/>
</dbReference>
<keyword evidence="2 7" id="KW-0436">Ligase</keyword>
<keyword evidence="3" id="KW-0547">Nucleotide-binding</keyword>